<evidence type="ECO:0000313" key="3">
    <source>
        <dbReference type="EMBL" id="TXC82312.1"/>
    </source>
</evidence>
<keyword evidence="3" id="KW-0378">Hydrolase</keyword>
<dbReference type="SUPFAM" id="SSF53474">
    <property type="entry name" value="alpha/beta-Hydrolases"/>
    <property type="match status" value="1"/>
</dbReference>
<dbReference type="EMBL" id="VOQS01000003">
    <property type="protein sequence ID" value="TXC82312.1"/>
    <property type="molecule type" value="Genomic_DNA"/>
</dbReference>
<keyword evidence="5" id="KW-1185">Reference proteome</keyword>
<dbReference type="PANTHER" id="PTHR43689">
    <property type="entry name" value="HYDROLASE"/>
    <property type="match status" value="1"/>
</dbReference>
<dbReference type="InterPro" id="IPR000073">
    <property type="entry name" value="AB_hydrolase_1"/>
</dbReference>
<dbReference type="PANTHER" id="PTHR43689:SF8">
    <property type="entry name" value="ALPHA_BETA-HYDROLASES SUPERFAMILY PROTEIN"/>
    <property type="match status" value="1"/>
</dbReference>
<organism evidence="3 4">
    <name type="scientific">Paraburkholderia azotifigens</name>
    <dbReference type="NCBI Taxonomy" id="2057004"/>
    <lineage>
        <taxon>Bacteria</taxon>
        <taxon>Pseudomonadati</taxon>
        <taxon>Pseudomonadota</taxon>
        <taxon>Betaproteobacteria</taxon>
        <taxon>Burkholderiales</taxon>
        <taxon>Burkholderiaceae</taxon>
        <taxon>Paraburkholderia</taxon>
    </lineage>
</organism>
<feature type="domain" description="AB hydrolase-1" evidence="1">
    <location>
        <begin position="28"/>
        <end position="270"/>
    </location>
</feature>
<evidence type="ECO:0000313" key="4">
    <source>
        <dbReference type="Proteomes" id="UP000321776"/>
    </source>
</evidence>
<gene>
    <name evidence="3" type="ORF">FRZ40_17615</name>
    <name evidence="2" type="ORF">V4C56_33735</name>
</gene>
<reference evidence="2 5" key="3">
    <citation type="submission" date="2024-01" db="EMBL/GenBank/DDBJ databases">
        <title>The diversity of rhizobia nodulating Mimosa spp. in eleven states of Brazil covering several biomes is determined by host plant, location, and edaphic factors.</title>
        <authorList>
            <person name="Rouws L."/>
            <person name="Barauna A."/>
            <person name="Beukes C."/>
            <person name="De Faria S.M."/>
            <person name="Gross E."/>
            <person name="Dos Reis Junior F.B."/>
            <person name="Simon M."/>
            <person name="Maluk M."/>
            <person name="Odee D.W."/>
            <person name="Kenicer G."/>
            <person name="Young J.P.W."/>
            <person name="Reis V.M."/>
            <person name="Zilli J."/>
            <person name="James E.K."/>
        </authorList>
    </citation>
    <scope>NUCLEOTIDE SEQUENCE [LARGE SCALE GENOMIC DNA]</scope>
    <source>
        <strain evidence="2 5">JPY530</strain>
    </source>
</reference>
<proteinExistence type="predicted"/>
<evidence type="ECO:0000313" key="2">
    <source>
        <dbReference type="EMBL" id="MEM5344575.1"/>
    </source>
</evidence>
<reference evidence="3" key="2">
    <citation type="submission" date="2019-08" db="EMBL/GenBank/DDBJ databases">
        <authorList>
            <person name="Im W.-T."/>
        </authorList>
    </citation>
    <scope>NUCLEOTIDE SEQUENCE</scope>
    <source>
        <strain evidence="3">NF 2-5-3</strain>
    </source>
</reference>
<dbReference type="RefSeq" id="WP_147234988.1">
    <property type="nucleotide sequence ID" value="NZ_JAZHFZ010000036.1"/>
</dbReference>
<reference evidence="3 4" key="1">
    <citation type="journal article" date="2018" name="Int. J. Syst. Evol. Microbiol.">
        <title>Paraburkholderia azotifigens sp. nov., a nitrogen-fixing bacterium isolated from paddy soil.</title>
        <authorList>
            <person name="Choi G.M."/>
            <person name="Im W.T."/>
        </authorList>
    </citation>
    <scope>NUCLEOTIDE SEQUENCE [LARGE SCALE GENOMIC DNA]</scope>
    <source>
        <strain evidence="3 4">NF 2-5-3</strain>
    </source>
</reference>
<accession>A0A5C6V9X8</accession>
<dbReference type="PRINTS" id="PR00111">
    <property type="entry name" value="ABHYDROLASE"/>
</dbReference>
<dbReference type="Proteomes" id="UP001481677">
    <property type="component" value="Unassembled WGS sequence"/>
</dbReference>
<protein>
    <submittedName>
        <fullName evidence="3">Alpha/beta hydrolase</fullName>
    </submittedName>
</protein>
<dbReference type="EMBL" id="JAZHGA010000035">
    <property type="protein sequence ID" value="MEM5344575.1"/>
    <property type="molecule type" value="Genomic_DNA"/>
</dbReference>
<evidence type="ECO:0000313" key="5">
    <source>
        <dbReference type="Proteomes" id="UP001481677"/>
    </source>
</evidence>
<dbReference type="AlphaFoldDB" id="A0A5C6V9X8"/>
<dbReference type="Pfam" id="PF12697">
    <property type="entry name" value="Abhydrolase_6"/>
    <property type="match status" value="1"/>
</dbReference>
<dbReference type="GO" id="GO:0016787">
    <property type="term" value="F:hydrolase activity"/>
    <property type="evidence" value="ECO:0007669"/>
    <property type="project" value="UniProtKB-KW"/>
</dbReference>
<comment type="caution">
    <text evidence="3">The sequence shown here is derived from an EMBL/GenBank/DDBJ whole genome shotgun (WGS) entry which is preliminary data.</text>
</comment>
<dbReference type="Proteomes" id="UP000321776">
    <property type="component" value="Unassembled WGS sequence"/>
</dbReference>
<dbReference type="Gene3D" id="3.40.50.1820">
    <property type="entry name" value="alpha/beta hydrolase"/>
    <property type="match status" value="1"/>
</dbReference>
<name>A0A5C6V9X8_9BURK</name>
<evidence type="ECO:0000259" key="1">
    <source>
        <dbReference type="Pfam" id="PF12697"/>
    </source>
</evidence>
<sequence>MTHWMLDQQFTYRDQAVRYGTFGDGPPVVLIHGTPFSSWVWHRIAPHLARDRKVHVYDLLGYGQSERREGQDVSLGVQNGLLAALFDHWKLDTPANVPDVVAHDFGGATALRAHLIDGCDYASLTLIDPVAVAPWGSPFVRHVHEHAAAFEGLPAYIHEAVVDAYIRGSIARTIADDELAPYVTPWLGEVGQPAFYRQIAQMDQRYTDEVEARYAQIRCRTQILWGEDDQWIPIERGWQLASVIPDARFQPVPNAGHLVQEDAPEAIVAAVLRWIG</sequence>
<dbReference type="InterPro" id="IPR029058">
    <property type="entry name" value="AB_hydrolase_fold"/>
</dbReference>